<dbReference type="EMBL" id="CAAKNF010000193">
    <property type="protein sequence ID" value="VIO94450.1"/>
    <property type="molecule type" value="Genomic_DNA"/>
</dbReference>
<accession>A0A4E9FHW9</accession>
<reference evidence="1 3" key="1">
    <citation type="journal article" date="2007" name="Science">
        <title>Draft genome of the filarial nematode parasite Brugia malayi.</title>
        <authorList>
            <person name="Ghedin E."/>
            <person name="Wang S."/>
            <person name="Spiro D."/>
            <person name="Caler E."/>
            <person name="Zhao Q."/>
            <person name="Crabtree J."/>
            <person name="Allen J.E."/>
            <person name="Delcher A.L."/>
            <person name="Guiliano D.B."/>
            <person name="Miranda-Saavedra D."/>
            <person name="Angiuoli S.V."/>
            <person name="Creasy T."/>
            <person name="Amedeo P."/>
            <person name="Haas B."/>
            <person name="El-Sayed N.M."/>
            <person name="Wortman J.R."/>
            <person name="Feldblyum T."/>
            <person name="Tallon L."/>
            <person name="Schatz M."/>
            <person name="Shumway M."/>
            <person name="Koo H."/>
            <person name="Salzberg S.L."/>
            <person name="Schobel S."/>
            <person name="Pertea M."/>
            <person name="Pop M."/>
            <person name="White O."/>
            <person name="Barton G.J."/>
            <person name="Carlow C.K."/>
            <person name="Crawford M.J."/>
            <person name="Daub J."/>
            <person name="Dimmic M.W."/>
            <person name="Estes C.F."/>
            <person name="Foster J.M."/>
            <person name="Ganatra M."/>
            <person name="Gregory W.F."/>
            <person name="Johnson N.M."/>
            <person name="Jin J."/>
            <person name="Komuniecki R."/>
            <person name="Korf I."/>
            <person name="Kumar S."/>
            <person name="Laney S."/>
            <person name="Li B.W."/>
            <person name="Li W."/>
            <person name="Lindblom T.H."/>
            <person name="Lustigman S."/>
            <person name="Ma D."/>
            <person name="Maina C.V."/>
            <person name="Martin D.M."/>
            <person name="McCarter J.P."/>
            <person name="McReynolds L."/>
            <person name="Mitreva M."/>
            <person name="Nutman T.B."/>
            <person name="Parkinson J."/>
            <person name="Peregrin-Alvarez J.M."/>
            <person name="Poole C."/>
            <person name="Ren Q."/>
            <person name="Saunders L."/>
            <person name="Sluder A.E."/>
            <person name="Smith K."/>
            <person name="Stanke M."/>
            <person name="Unnasch T.R."/>
            <person name="Ware J."/>
            <person name="Wei A.D."/>
            <person name="Weil G."/>
            <person name="Williams D.J."/>
            <person name="Zhang Y."/>
            <person name="Williams S.A."/>
            <person name="Fraser-Liggett C."/>
            <person name="Slatko B."/>
            <person name="Blaxter M.L."/>
            <person name="Scott A.L."/>
        </authorList>
    </citation>
    <scope>NUCLEOTIDE SEQUENCE</scope>
    <source>
        <strain evidence="1 3">FR3</strain>
    </source>
</reference>
<keyword evidence="3" id="KW-1185">Reference proteome</keyword>
<dbReference type="WormBase" id="Bm13385">
    <property type="protein sequence ID" value="BM26119"/>
    <property type="gene ID" value="WBGene00233646"/>
</dbReference>
<dbReference type="WBParaSite" id="Bm13385.1">
    <property type="protein sequence ID" value="Bm13385.1"/>
    <property type="gene ID" value="WBGene00233646"/>
</dbReference>
<reference evidence="4" key="4">
    <citation type="submission" date="2019-12" db="UniProtKB">
        <authorList>
            <consortium name="WormBaseParasite"/>
        </authorList>
    </citation>
    <scope>IDENTIFICATION</scope>
</reference>
<name>A0A0K0IXN7_BRUMA</name>
<evidence type="ECO:0000313" key="3">
    <source>
        <dbReference type="Proteomes" id="UP000006672"/>
    </source>
</evidence>
<gene>
    <name evidence="1 4 5" type="ORF">Bm13385</name>
    <name evidence="2" type="ORF">BM_BM13385</name>
    <name evidence="1" type="ORF">BM_Bm13385</name>
</gene>
<organism evidence="3 4">
    <name type="scientific">Brugia malayi</name>
    <name type="common">Filarial nematode worm</name>
    <dbReference type="NCBI Taxonomy" id="6279"/>
    <lineage>
        <taxon>Eukaryota</taxon>
        <taxon>Metazoa</taxon>
        <taxon>Ecdysozoa</taxon>
        <taxon>Nematoda</taxon>
        <taxon>Chromadorea</taxon>
        <taxon>Rhabditida</taxon>
        <taxon>Spirurina</taxon>
        <taxon>Spiruromorpha</taxon>
        <taxon>Filarioidea</taxon>
        <taxon>Onchocercidae</taxon>
        <taxon>Brugia</taxon>
    </lineage>
</organism>
<reference evidence="2" key="3">
    <citation type="submission" date="2019-04" db="EMBL/GenBank/DDBJ databases">
        <authorList>
            <person name="Howe K."/>
            <person name="Paulini M."/>
            <person name="Williams G."/>
        </authorList>
    </citation>
    <scope>NUCLEOTIDE SEQUENCE [LARGE SCALE GENOMIC DNA]</scope>
    <source>
        <strain evidence="2">FR3</strain>
    </source>
</reference>
<dbReference type="RefSeq" id="XP_042934985.1">
    <property type="nucleotide sequence ID" value="XM_043079051.1"/>
</dbReference>
<dbReference type="KEGG" id="bmy:BM_BM13385"/>
<evidence type="ECO:0000313" key="1">
    <source>
        <dbReference type="EMBL" id="CDP92268.1"/>
    </source>
</evidence>
<sequence>MAKIVFMLTPLRMQSFSKGDYRMRSDRIDVAIRESVVEGKGEEERIRNNIINL</sequence>
<accession>A0A0K0IXN7</accession>
<evidence type="ECO:0000313" key="4">
    <source>
        <dbReference type="WBParaSite" id="Bm13385.1"/>
    </source>
</evidence>
<protein>
    <submittedName>
        <fullName evidence="1 4">Bm13385</fullName>
    </submittedName>
</protein>
<dbReference type="AlphaFoldDB" id="A0A0K0IXN7"/>
<evidence type="ECO:0000313" key="5">
    <source>
        <dbReference type="WormBase" id="Bm13385"/>
    </source>
</evidence>
<evidence type="ECO:0000313" key="2">
    <source>
        <dbReference type="EMBL" id="VIO94450.1"/>
    </source>
</evidence>
<dbReference type="EMBL" id="LN856790">
    <property type="protein sequence ID" value="CDP92268.1"/>
    <property type="molecule type" value="Genomic_DNA"/>
</dbReference>
<dbReference type="CTD" id="66057839"/>
<dbReference type="Proteomes" id="UP000006672">
    <property type="component" value="Unassembled WGS sequence"/>
</dbReference>
<dbReference type="GeneID" id="66057839"/>
<reference evidence="1" key="2">
    <citation type="submission" date="2012-12" db="EMBL/GenBank/DDBJ databases">
        <authorList>
            <person name="Gao Y.W."/>
            <person name="Fan S.T."/>
            <person name="Sun H.T."/>
            <person name="Wang Z."/>
            <person name="Gao X.L."/>
            <person name="Li Y.G."/>
            <person name="Wang T.C."/>
            <person name="Zhang K."/>
            <person name="Xu W.W."/>
            <person name="Yu Z.J."/>
            <person name="Xia X.Z."/>
        </authorList>
    </citation>
    <scope>NUCLEOTIDE SEQUENCE</scope>
    <source>
        <strain evidence="1">FR3</strain>
    </source>
</reference>
<proteinExistence type="predicted"/>